<evidence type="ECO:0000256" key="9">
    <source>
        <dbReference type="ARBA" id="ARBA00023125"/>
    </source>
</evidence>
<evidence type="ECO:0000256" key="5">
    <source>
        <dbReference type="ARBA" id="ARBA00022679"/>
    </source>
</evidence>
<evidence type="ECO:0000256" key="1">
    <source>
        <dbReference type="ARBA" id="ARBA00004496"/>
    </source>
</evidence>
<dbReference type="Pfam" id="PF00712">
    <property type="entry name" value="DNA_pol3_beta"/>
    <property type="match status" value="1"/>
</dbReference>
<dbReference type="Gene3D" id="3.10.150.10">
    <property type="entry name" value="DNA Polymerase III, subunit A, domain 2"/>
    <property type="match status" value="1"/>
</dbReference>
<dbReference type="NCBIfam" id="TIGR00663">
    <property type="entry name" value="dnan"/>
    <property type="match status" value="1"/>
</dbReference>
<comment type="caution">
    <text evidence="14">The sequence shown here is derived from an EMBL/GenBank/DDBJ whole genome shotgun (WGS) entry which is preliminary data.</text>
</comment>
<keyword evidence="7 10" id="KW-0235">DNA replication</keyword>
<accession>A0ABV1FNE4</accession>
<dbReference type="InterPro" id="IPR046938">
    <property type="entry name" value="DNA_clamp_sf"/>
</dbReference>
<dbReference type="SMART" id="SM00480">
    <property type="entry name" value="POL3Bc"/>
    <property type="match status" value="1"/>
</dbReference>
<comment type="subcellular location">
    <subcellularLocation>
        <location evidence="1 10">Cytoplasm</location>
    </subcellularLocation>
</comment>
<dbReference type="Pfam" id="PF02768">
    <property type="entry name" value="DNA_pol3_beta_3"/>
    <property type="match status" value="1"/>
</dbReference>
<proteinExistence type="inferred from homology"/>
<feature type="domain" description="DNA polymerase III beta sliding clamp C-terminal" evidence="13">
    <location>
        <begin position="249"/>
        <end position="369"/>
    </location>
</feature>
<evidence type="ECO:0000256" key="4">
    <source>
        <dbReference type="ARBA" id="ARBA00022490"/>
    </source>
</evidence>
<comment type="function">
    <text evidence="10">Confers DNA tethering and processivity to DNA polymerases and other proteins. Acts as a clamp, forming a ring around DNA (a reaction catalyzed by the clamp-loading complex) which diffuses in an ATP-independent manner freely and bidirectionally along dsDNA. Initially characterized for its ability to contact the catalytic subunit of DNA polymerase III (Pol III), a complex, multichain enzyme responsible for most of the replicative synthesis in bacteria; Pol III exhibits 3'-5' exonuclease proofreading activity. The beta chain is required for initiation of replication as well as for processivity of DNA replication.</text>
</comment>
<evidence type="ECO:0000259" key="13">
    <source>
        <dbReference type="Pfam" id="PF02768"/>
    </source>
</evidence>
<dbReference type="RefSeq" id="WP_215758934.1">
    <property type="nucleotide sequence ID" value="NZ_JAHKBE010000004.1"/>
</dbReference>
<evidence type="ECO:0000259" key="12">
    <source>
        <dbReference type="Pfam" id="PF02767"/>
    </source>
</evidence>
<sequence length="374" mass="41350">MRFTLSSTALNAKLQTLSKVISNKNSLPILESFLFEVSNGQVFITSSDSENVMKTALSLDEFDSDGAFAVPCRTILDAMKELPEQPVTFEVNLQTYEVIVGYQGGEYRFTAQNAEEYPRTEQQTNDLNVVTVDASVLVDNINRTMFATDNNEIRPVMNGIYFDLTPDYLAFVASDGHKLVRCRYYGIKSETPASFILPKKPATLLKNGLGRDGGDVVIKFNKQAAEIHFADGVLTCRLIEGVFPNYNAAIPTDNPNQIHIDRKALISAIRRVLPFASMSSQLVRFRLSAGMLELSSEDIDFATSAKEQLICDYGGQSMQIGFRGDFLLEILNAMETEDVTVELGDPSRAGVVLPGTQPENTDVLMLIMPLLLND</sequence>
<keyword evidence="6 10" id="KW-0548">Nucleotidyltransferase</keyword>
<evidence type="ECO:0000313" key="15">
    <source>
        <dbReference type="Proteomes" id="UP001487296"/>
    </source>
</evidence>
<evidence type="ECO:0000256" key="8">
    <source>
        <dbReference type="ARBA" id="ARBA00022932"/>
    </source>
</evidence>
<evidence type="ECO:0000256" key="7">
    <source>
        <dbReference type="ARBA" id="ARBA00022705"/>
    </source>
</evidence>
<evidence type="ECO:0000259" key="11">
    <source>
        <dbReference type="Pfam" id="PF00712"/>
    </source>
</evidence>
<dbReference type="CDD" id="cd00140">
    <property type="entry name" value="beta_clamp"/>
    <property type="match status" value="1"/>
</dbReference>
<dbReference type="Proteomes" id="UP001487296">
    <property type="component" value="Unassembled WGS sequence"/>
</dbReference>
<dbReference type="InterPro" id="IPR022637">
    <property type="entry name" value="DNA_polIII_beta_cen"/>
</dbReference>
<organism evidence="14 15">
    <name type="scientific">Hallella faecis</name>
    <dbReference type="NCBI Taxonomy" id="2841596"/>
    <lineage>
        <taxon>Bacteria</taxon>
        <taxon>Pseudomonadati</taxon>
        <taxon>Bacteroidota</taxon>
        <taxon>Bacteroidia</taxon>
        <taxon>Bacteroidales</taxon>
        <taxon>Prevotellaceae</taxon>
        <taxon>Hallella</taxon>
    </lineage>
</organism>
<dbReference type="PIRSF" id="PIRSF000804">
    <property type="entry name" value="DNA_pol_III_b"/>
    <property type="match status" value="1"/>
</dbReference>
<feature type="domain" description="DNA polymerase III beta sliding clamp central" evidence="12">
    <location>
        <begin position="132"/>
        <end position="245"/>
    </location>
</feature>
<evidence type="ECO:0000256" key="10">
    <source>
        <dbReference type="PIRNR" id="PIRNR000804"/>
    </source>
</evidence>
<dbReference type="PANTHER" id="PTHR30478">
    <property type="entry name" value="DNA POLYMERASE III SUBUNIT BETA"/>
    <property type="match status" value="1"/>
</dbReference>
<keyword evidence="4 10" id="KW-0963">Cytoplasm</keyword>
<dbReference type="PANTHER" id="PTHR30478:SF0">
    <property type="entry name" value="BETA SLIDING CLAMP"/>
    <property type="match status" value="1"/>
</dbReference>
<protein>
    <recommendedName>
        <fullName evidence="3 10">Beta sliding clamp</fullName>
    </recommendedName>
</protein>
<dbReference type="InterPro" id="IPR022635">
    <property type="entry name" value="DNA_polIII_beta_C"/>
</dbReference>
<keyword evidence="5 10" id="KW-0808">Transferase</keyword>
<evidence type="ECO:0000256" key="3">
    <source>
        <dbReference type="ARBA" id="ARBA00021035"/>
    </source>
</evidence>
<dbReference type="InterPro" id="IPR001001">
    <property type="entry name" value="DNA_polIII_beta"/>
</dbReference>
<evidence type="ECO:0000313" key="14">
    <source>
        <dbReference type="EMBL" id="MEQ2485919.1"/>
    </source>
</evidence>
<name>A0ABV1FNE4_9BACT</name>
<comment type="similarity">
    <text evidence="2 10">Belongs to the beta sliding clamp family.</text>
</comment>
<reference evidence="14 15" key="1">
    <citation type="submission" date="2024-04" db="EMBL/GenBank/DDBJ databases">
        <title>Human intestinal bacterial collection.</title>
        <authorList>
            <person name="Pauvert C."/>
            <person name="Hitch T.C.A."/>
            <person name="Clavel T."/>
        </authorList>
    </citation>
    <scope>NUCLEOTIDE SEQUENCE [LARGE SCALE GENOMIC DNA]</scope>
    <source>
        <strain evidence="14 15">CLA-AA-H145</strain>
    </source>
</reference>
<dbReference type="InterPro" id="IPR022634">
    <property type="entry name" value="DNA_polIII_beta_N"/>
</dbReference>
<keyword evidence="9" id="KW-0238">DNA-binding</keyword>
<keyword evidence="8 10" id="KW-0239">DNA-directed DNA polymerase</keyword>
<dbReference type="Gene3D" id="3.70.10.10">
    <property type="match status" value="1"/>
</dbReference>
<gene>
    <name evidence="14" type="primary">dnaN</name>
    <name evidence="14" type="ORF">AAAT34_02485</name>
</gene>
<keyword evidence="15" id="KW-1185">Reference proteome</keyword>
<dbReference type="Pfam" id="PF02767">
    <property type="entry name" value="DNA_pol3_beta_2"/>
    <property type="match status" value="1"/>
</dbReference>
<dbReference type="EMBL" id="JBBNFP010000005">
    <property type="protein sequence ID" value="MEQ2485919.1"/>
    <property type="molecule type" value="Genomic_DNA"/>
</dbReference>
<evidence type="ECO:0000256" key="6">
    <source>
        <dbReference type="ARBA" id="ARBA00022695"/>
    </source>
</evidence>
<dbReference type="GO" id="GO:0003887">
    <property type="term" value="F:DNA-directed DNA polymerase activity"/>
    <property type="evidence" value="ECO:0007669"/>
    <property type="project" value="UniProtKB-EC"/>
</dbReference>
<comment type="subunit">
    <text evidence="10">Forms a ring-shaped head-to-tail homodimer around DNA.</text>
</comment>
<dbReference type="SUPFAM" id="SSF55979">
    <property type="entry name" value="DNA clamp"/>
    <property type="match status" value="3"/>
</dbReference>
<feature type="domain" description="DNA polymerase III beta sliding clamp N-terminal" evidence="11">
    <location>
        <begin position="1"/>
        <end position="119"/>
    </location>
</feature>
<evidence type="ECO:0000256" key="2">
    <source>
        <dbReference type="ARBA" id="ARBA00010752"/>
    </source>
</evidence>